<organism evidence="6 7">
    <name type="scientific">Arachis hypogaea</name>
    <name type="common">Peanut</name>
    <dbReference type="NCBI Taxonomy" id="3818"/>
    <lineage>
        <taxon>Eukaryota</taxon>
        <taxon>Viridiplantae</taxon>
        <taxon>Streptophyta</taxon>
        <taxon>Embryophyta</taxon>
        <taxon>Tracheophyta</taxon>
        <taxon>Spermatophyta</taxon>
        <taxon>Magnoliopsida</taxon>
        <taxon>eudicotyledons</taxon>
        <taxon>Gunneridae</taxon>
        <taxon>Pentapetalae</taxon>
        <taxon>rosids</taxon>
        <taxon>fabids</taxon>
        <taxon>Fabales</taxon>
        <taxon>Fabaceae</taxon>
        <taxon>Papilionoideae</taxon>
        <taxon>50 kb inversion clade</taxon>
        <taxon>dalbergioids sensu lato</taxon>
        <taxon>Dalbergieae</taxon>
        <taxon>Pterocarpus clade</taxon>
        <taxon>Arachis</taxon>
    </lineage>
</organism>
<gene>
    <name evidence="6" type="ORF">Ahy_B01g054207</name>
</gene>
<dbReference type="Proteomes" id="UP000289738">
    <property type="component" value="Chromosome B01"/>
</dbReference>
<feature type="domain" description="DEAD-box helicase OB fold" evidence="5">
    <location>
        <begin position="40"/>
        <end position="94"/>
    </location>
</feature>
<keyword evidence="4" id="KW-1133">Transmembrane helix</keyword>
<sequence>MATTTTKTAGARVSEEGIVETFHNDDDEVLDDAENGVAHNEKSFSLKTMEDGQVLLYSNSVNARKTRIPYPWLLFNEKIKVNSVFLRDPTAVPDAVDGHLKMLGGYLEFFMEPPVADLYQFNVYLCVPMGSSLASRLMARTSLRVEGYMQIVFAVSAAYLILPILTIFVVSPTKEKGGGISFAGSIQLLASDFNCIVINWTRTIPLVVLRSLNDLVYFLNILLQFRLAYVSASTGSRVIDIVDHPKEIAMHYLHSYFLLDLFVVIPLPQIIILFVLPKYLGSSGANHSKNLISAVILVQYIPRLFRFSLQNGARNKDVGTSFRDETHTRDQETKTGLF</sequence>
<keyword evidence="1" id="KW-0347">Helicase</keyword>
<comment type="caution">
    <text evidence="6">The sequence shown here is derived from an EMBL/GenBank/DDBJ whole genome shotgun (WGS) entry which is preliminary data.</text>
</comment>
<protein>
    <recommendedName>
        <fullName evidence="5">DEAD-box helicase OB fold domain-containing protein</fullName>
    </recommendedName>
</protein>
<reference evidence="6 7" key="1">
    <citation type="submission" date="2019-01" db="EMBL/GenBank/DDBJ databases">
        <title>Sequencing of cultivated peanut Arachis hypogaea provides insights into genome evolution and oil improvement.</title>
        <authorList>
            <person name="Chen X."/>
        </authorList>
    </citation>
    <scope>NUCLEOTIDE SEQUENCE [LARGE SCALE GENOMIC DNA]</scope>
    <source>
        <strain evidence="7">cv. Fuhuasheng</strain>
        <tissue evidence="6">Leaves</tissue>
    </source>
</reference>
<dbReference type="PANTHER" id="PTHR45651">
    <property type="entry name" value="CYCLIC NUCLEOTIDE-GATED ION CHANNEL 15-RELATED-RELATED"/>
    <property type="match status" value="1"/>
</dbReference>
<keyword evidence="1" id="KW-0067">ATP-binding</keyword>
<keyword evidence="4" id="KW-0472">Membrane</keyword>
<dbReference type="InterPro" id="IPR008509">
    <property type="entry name" value="MOT2/MFSD5"/>
</dbReference>
<keyword evidence="1" id="KW-0547">Nucleotide-binding</keyword>
<dbReference type="GO" id="GO:0015098">
    <property type="term" value="F:molybdate ion transmembrane transporter activity"/>
    <property type="evidence" value="ECO:0007669"/>
    <property type="project" value="InterPro"/>
</dbReference>
<accession>A0A445ATH9</accession>
<keyword evidence="2" id="KW-0407">Ion channel</keyword>
<evidence type="ECO:0000256" key="3">
    <source>
        <dbReference type="SAM" id="MobiDB-lite"/>
    </source>
</evidence>
<keyword evidence="7" id="KW-1185">Reference proteome</keyword>
<evidence type="ECO:0000259" key="5">
    <source>
        <dbReference type="Pfam" id="PF07717"/>
    </source>
</evidence>
<dbReference type="GO" id="GO:0004386">
    <property type="term" value="F:helicase activity"/>
    <property type="evidence" value="ECO:0007669"/>
    <property type="project" value="UniProtKB-KW"/>
</dbReference>
<evidence type="ECO:0000313" key="7">
    <source>
        <dbReference type="Proteomes" id="UP000289738"/>
    </source>
</evidence>
<keyword evidence="2" id="KW-0813">Transport</keyword>
<feature type="transmembrane region" description="Helical" evidence="4">
    <location>
        <begin position="253"/>
        <end position="276"/>
    </location>
</feature>
<dbReference type="EMBL" id="SDMP01000011">
    <property type="protein sequence ID" value="RYR29726.1"/>
    <property type="molecule type" value="Genomic_DNA"/>
</dbReference>
<dbReference type="STRING" id="3818.A0A445ATH9"/>
<dbReference type="GO" id="GO:0016020">
    <property type="term" value="C:membrane"/>
    <property type="evidence" value="ECO:0007669"/>
    <property type="project" value="UniProtKB-SubCell"/>
</dbReference>
<keyword evidence="2" id="KW-0406">Ion transport</keyword>
<dbReference type="InterPro" id="IPR011709">
    <property type="entry name" value="DEAD-box_helicase_OB_fold"/>
</dbReference>
<dbReference type="Pfam" id="PF07717">
    <property type="entry name" value="OB_NTP_bind"/>
    <property type="match status" value="1"/>
</dbReference>
<keyword evidence="4" id="KW-0812">Transmembrane</keyword>
<feature type="region of interest" description="Disordered" evidence="3">
    <location>
        <begin position="319"/>
        <end position="338"/>
    </location>
</feature>
<dbReference type="PANTHER" id="PTHR45651:SF11">
    <property type="entry name" value="CYCLIC NUCLEOTIDE-GATED ION CHANNEL 20, CHLOROPLASTIC-RELATED"/>
    <property type="match status" value="1"/>
</dbReference>
<dbReference type="GO" id="GO:0034220">
    <property type="term" value="P:monoatomic ion transmembrane transport"/>
    <property type="evidence" value="ECO:0007669"/>
    <property type="project" value="UniProtKB-KW"/>
</dbReference>
<dbReference type="AlphaFoldDB" id="A0A445ATH9"/>
<dbReference type="SUPFAM" id="SSF81324">
    <property type="entry name" value="Voltage-gated potassium channels"/>
    <property type="match status" value="1"/>
</dbReference>
<name>A0A445ATH9_ARAHY</name>
<proteinExistence type="predicted"/>
<keyword evidence="1" id="KW-0378">Hydrolase</keyword>
<evidence type="ECO:0000256" key="4">
    <source>
        <dbReference type="SAM" id="Phobius"/>
    </source>
</evidence>
<dbReference type="Pfam" id="PF05631">
    <property type="entry name" value="MFS_5"/>
    <property type="match status" value="1"/>
</dbReference>
<evidence type="ECO:0000313" key="6">
    <source>
        <dbReference type="EMBL" id="RYR29726.1"/>
    </source>
</evidence>
<evidence type="ECO:0000256" key="1">
    <source>
        <dbReference type="ARBA" id="ARBA00022806"/>
    </source>
</evidence>
<evidence type="ECO:0000256" key="2">
    <source>
        <dbReference type="ARBA" id="ARBA00023303"/>
    </source>
</evidence>
<feature type="transmembrane region" description="Helical" evidence="4">
    <location>
        <begin position="151"/>
        <end position="170"/>
    </location>
</feature>